<evidence type="ECO:0000256" key="1">
    <source>
        <dbReference type="ARBA" id="ARBA00005662"/>
    </source>
</evidence>
<dbReference type="EMBL" id="JACRTF010000001">
    <property type="protein sequence ID" value="MBC8593857.1"/>
    <property type="molecule type" value="Genomic_DNA"/>
</dbReference>
<comment type="caution">
    <text evidence="4">The sequence shown here is derived from an EMBL/GenBank/DDBJ whole genome shotgun (WGS) entry which is preliminary data.</text>
</comment>
<feature type="signal peptide" evidence="2">
    <location>
        <begin position="1"/>
        <end position="20"/>
    </location>
</feature>
<accession>A0A926F857</accession>
<evidence type="ECO:0000313" key="4">
    <source>
        <dbReference type="EMBL" id="MBC8593857.1"/>
    </source>
</evidence>
<feature type="chain" id="PRO_5038469203" evidence="2">
    <location>
        <begin position="21"/>
        <end position="373"/>
    </location>
</feature>
<evidence type="ECO:0000313" key="5">
    <source>
        <dbReference type="Proteomes" id="UP000651085"/>
    </source>
</evidence>
<dbReference type="Proteomes" id="UP000651085">
    <property type="component" value="Unassembled WGS sequence"/>
</dbReference>
<protein>
    <submittedName>
        <fullName evidence="4">CapA family protein</fullName>
    </submittedName>
</protein>
<sequence>MKTFLLTLLFFTQLSCMSKAQEQTNVQLPVDSLPSPAHITLLFAGDLMQHQAQINAAYTPSGYDYSDYFKSIKDEISRADIAIGNLEVTLGGKPYKGYPTFSAPDEYLYAIRDAGFNVLVTANNHCLDKGKNGLERTIQMLDSLHIPHAGTYINADTRKQQYPLLLEQNGFRIALLNYTYGTNGIKVTYPNIVNYIDKAIIMQDIKDAKTLHPDAIIACMHWGDEYHSLPNKEQTTLADWLLEQGVTHIIGSHPHVVQPMELRTDSITGERHAVVYSLGNFISNMSARHTDGGILFRLDLEKDSITRVTNCGYSLVWTSRPLLSRKKNHRLLPANYPSDSLSIAERNHLKIFINDTRSLFSKYNKGIKEYTFY</sequence>
<dbReference type="Gene3D" id="3.60.21.10">
    <property type="match status" value="1"/>
</dbReference>
<organism evidence="4 5">
    <name type="scientific">Jilunia laotingensis</name>
    <dbReference type="NCBI Taxonomy" id="2763675"/>
    <lineage>
        <taxon>Bacteria</taxon>
        <taxon>Pseudomonadati</taxon>
        <taxon>Bacteroidota</taxon>
        <taxon>Bacteroidia</taxon>
        <taxon>Bacteroidales</taxon>
        <taxon>Bacteroidaceae</taxon>
        <taxon>Jilunia</taxon>
    </lineage>
</organism>
<dbReference type="SMART" id="SM00854">
    <property type="entry name" value="PGA_cap"/>
    <property type="match status" value="1"/>
</dbReference>
<evidence type="ECO:0000259" key="3">
    <source>
        <dbReference type="SMART" id="SM00854"/>
    </source>
</evidence>
<comment type="similarity">
    <text evidence="1">Belongs to the CapA family.</text>
</comment>
<dbReference type="PANTHER" id="PTHR33393:SF12">
    <property type="entry name" value="CAPSULE BIOSYNTHESIS PROTEIN CAPA"/>
    <property type="match status" value="1"/>
</dbReference>
<dbReference type="AlphaFoldDB" id="A0A926F857"/>
<dbReference type="InterPro" id="IPR052169">
    <property type="entry name" value="CW_Biosynth-Accessory"/>
</dbReference>
<dbReference type="InterPro" id="IPR019079">
    <property type="entry name" value="Capsule_synth_CapA"/>
</dbReference>
<dbReference type="RefSeq" id="WP_305067367.1">
    <property type="nucleotide sequence ID" value="NZ_JACRTF010000001.1"/>
</dbReference>
<reference evidence="4" key="1">
    <citation type="submission" date="2020-08" db="EMBL/GenBank/DDBJ databases">
        <title>Genome public.</title>
        <authorList>
            <person name="Liu C."/>
            <person name="Sun Q."/>
        </authorList>
    </citation>
    <scope>NUCLEOTIDE SEQUENCE</scope>
    <source>
        <strain evidence="4">N12</strain>
    </source>
</reference>
<keyword evidence="2" id="KW-0732">Signal</keyword>
<name>A0A926F857_9BACT</name>
<keyword evidence="5" id="KW-1185">Reference proteome</keyword>
<proteinExistence type="inferred from homology"/>
<dbReference type="PANTHER" id="PTHR33393">
    <property type="entry name" value="POLYGLUTAMINE SYNTHESIS ACCESSORY PROTEIN RV0574C-RELATED"/>
    <property type="match status" value="1"/>
</dbReference>
<gene>
    <name evidence="4" type="ORF">H8744_11495</name>
</gene>
<evidence type="ECO:0000256" key="2">
    <source>
        <dbReference type="SAM" id="SignalP"/>
    </source>
</evidence>
<feature type="domain" description="Capsule synthesis protein CapA" evidence="3">
    <location>
        <begin position="40"/>
        <end position="285"/>
    </location>
</feature>
<dbReference type="SUPFAM" id="SSF56300">
    <property type="entry name" value="Metallo-dependent phosphatases"/>
    <property type="match status" value="1"/>
</dbReference>
<dbReference type="CDD" id="cd07381">
    <property type="entry name" value="MPP_CapA"/>
    <property type="match status" value="1"/>
</dbReference>
<dbReference type="Pfam" id="PF09587">
    <property type="entry name" value="PGA_cap"/>
    <property type="match status" value="1"/>
</dbReference>
<dbReference type="InterPro" id="IPR029052">
    <property type="entry name" value="Metallo-depent_PP-like"/>
</dbReference>